<dbReference type="InterPro" id="IPR008145">
    <property type="entry name" value="GK/Ca_channel_bsu"/>
</dbReference>
<gene>
    <name evidence="6" type="primary">LOC106476566</name>
</gene>
<keyword evidence="5" id="KW-1185">Reference proteome</keyword>
<keyword evidence="2" id="KW-0808">Transferase</keyword>
<sequence length="125" mass="14898">KCIIIFLYFYSKNAVKYVQAQNRICILDIEIEGVKSIKKTDLNPRYVFIKPPSLLVLEERLRGRRTETEESIQRRLAKAKEEIKYGETPGNFDLILVNDNVKNTYKYLRDFLIKDIEELKRIRNE</sequence>
<accession>A0ABM1C1N1</accession>
<dbReference type="InterPro" id="IPR027417">
    <property type="entry name" value="P-loop_NTPase"/>
</dbReference>
<dbReference type="SUPFAM" id="SSF52540">
    <property type="entry name" value="P-loop containing nucleoside triphosphate hydrolases"/>
    <property type="match status" value="1"/>
</dbReference>
<proteinExistence type="inferred from homology"/>
<dbReference type="InterPro" id="IPR008144">
    <property type="entry name" value="Guanylate_kin-like_dom"/>
</dbReference>
<organism evidence="5 6">
    <name type="scientific">Limulus polyphemus</name>
    <name type="common">Atlantic horseshoe crab</name>
    <dbReference type="NCBI Taxonomy" id="6850"/>
    <lineage>
        <taxon>Eukaryota</taxon>
        <taxon>Metazoa</taxon>
        <taxon>Ecdysozoa</taxon>
        <taxon>Arthropoda</taxon>
        <taxon>Chelicerata</taxon>
        <taxon>Merostomata</taxon>
        <taxon>Xiphosura</taxon>
        <taxon>Limulidae</taxon>
        <taxon>Limulus</taxon>
    </lineage>
</organism>
<dbReference type="GeneID" id="106476566"/>
<dbReference type="PANTHER" id="PTHR23117:SF13">
    <property type="entry name" value="GUANYLATE KINASE"/>
    <property type="match status" value="1"/>
</dbReference>
<dbReference type="PANTHER" id="PTHR23117">
    <property type="entry name" value="GUANYLATE KINASE-RELATED"/>
    <property type="match status" value="1"/>
</dbReference>
<dbReference type="Pfam" id="PF00625">
    <property type="entry name" value="Guanylate_kin"/>
    <property type="match status" value="1"/>
</dbReference>
<evidence type="ECO:0000313" key="6">
    <source>
        <dbReference type="RefSeq" id="XP_013792667.2"/>
    </source>
</evidence>
<dbReference type="Proteomes" id="UP000694941">
    <property type="component" value="Unplaced"/>
</dbReference>
<dbReference type="SMART" id="SM00072">
    <property type="entry name" value="GuKc"/>
    <property type="match status" value="1"/>
</dbReference>
<evidence type="ECO:0000313" key="5">
    <source>
        <dbReference type="Proteomes" id="UP000694941"/>
    </source>
</evidence>
<reference evidence="6" key="1">
    <citation type="submission" date="2025-08" db="UniProtKB">
        <authorList>
            <consortium name="RefSeq"/>
        </authorList>
    </citation>
    <scope>IDENTIFICATION</scope>
    <source>
        <tissue evidence="6">Muscle</tissue>
    </source>
</reference>
<feature type="non-terminal residue" evidence="6">
    <location>
        <position position="1"/>
    </location>
</feature>
<feature type="domain" description="Guanylate kinase-like" evidence="4">
    <location>
        <begin position="1"/>
        <end position="113"/>
    </location>
</feature>
<dbReference type="Gene3D" id="3.40.50.300">
    <property type="entry name" value="P-loop containing nucleotide triphosphate hydrolases"/>
    <property type="match status" value="1"/>
</dbReference>
<comment type="similarity">
    <text evidence="1">Belongs to the guanylate kinase family.</text>
</comment>
<dbReference type="RefSeq" id="XP_013792667.2">
    <property type="nucleotide sequence ID" value="XM_013937213.2"/>
</dbReference>
<evidence type="ECO:0000259" key="4">
    <source>
        <dbReference type="PROSITE" id="PS50052"/>
    </source>
</evidence>
<dbReference type="PROSITE" id="PS50052">
    <property type="entry name" value="GUANYLATE_KINASE_2"/>
    <property type="match status" value="1"/>
</dbReference>
<evidence type="ECO:0000256" key="3">
    <source>
        <dbReference type="ARBA" id="ARBA00022777"/>
    </source>
</evidence>
<evidence type="ECO:0000256" key="1">
    <source>
        <dbReference type="ARBA" id="ARBA00005790"/>
    </source>
</evidence>
<name>A0ABM1C1N1_LIMPO</name>
<evidence type="ECO:0000256" key="2">
    <source>
        <dbReference type="ARBA" id="ARBA00022679"/>
    </source>
</evidence>
<protein>
    <submittedName>
        <fullName evidence="6">Guanylate kinase-like</fullName>
    </submittedName>
</protein>
<keyword evidence="3" id="KW-0418">Kinase</keyword>